<feature type="binding site" evidence="2">
    <location>
        <position position="169"/>
    </location>
    <ligand>
        <name>CoA</name>
        <dbReference type="ChEBI" id="CHEBI:57287"/>
    </ligand>
</feature>
<dbReference type="GO" id="GO:0009239">
    <property type="term" value="P:enterobactin biosynthetic process"/>
    <property type="evidence" value="ECO:0007669"/>
    <property type="project" value="InterPro"/>
</dbReference>
<dbReference type="GO" id="GO:0009366">
    <property type="term" value="C:enterobactin synthetase complex"/>
    <property type="evidence" value="ECO:0007669"/>
    <property type="project" value="InterPro"/>
</dbReference>
<dbReference type="PANTHER" id="PTHR38096:SF1">
    <property type="entry name" value="ENTEROBACTIN SYNTHASE COMPONENT D"/>
    <property type="match status" value="1"/>
</dbReference>
<feature type="binding site" evidence="3">
    <location>
        <position position="121"/>
    </location>
    <ligand>
        <name>Mg(2+)</name>
        <dbReference type="ChEBI" id="CHEBI:18420"/>
    </ligand>
</feature>
<evidence type="ECO:0000256" key="2">
    <source>
        <dbReference type="PIRSR" id="PIRSR603542-1"/>
    </source>
</evidence>
<keyword evidence="3" id="KW-0460">Magnesium</keyword>
<evidence type="ECO:0000259" key="4">
    <source>
        <dbReference type="Pfam" id="PF01648"/>
    </source>
</evidence>
<dbReference type="OrthoDB" id="4247955at2"/>
<dbReference type="PRINTS" id="PR01399">
    <property type="entry name" value="ENTSNTHTASED"/>
</dbReference>
<evidence type="ECO:0000313" key="6">
    <source>
        <dbReference type="EMBL" id="TGB09361.1"/>
    </source>
</evidence>
<dbReference type="GO" id="GO:0008897">
    <property type="term" value="F:holo-[acyl-carrier-protein] synthase activity"/>
    <property type="evidence" value="ECO:0007669"/>
    <property type="project" value="InterPro"/>
</dbReference>
<feature type="binding site" evidence="2">
    <location>
        <begin position="99"/>
        <end position="100"/>
    </location>
    <ligand>
        <name>CoA</name>
        <dbReference type="ChEBI" id="CHEBI:57287"/>
    </ligand>
</feature>
<dbReference type="SUPFAM" id="SSF56214">
    <property type="entry name" value="4'-phosphopantetheinyl transferase"/>
    <property type="match status" value="1"/>
</dbReference>
<dbReference type="InterPro" id="IPR008278">
    <property type="entry name" value="4-PPantetheinyl_Trfase_dom"/>
</dbReference>
<feature type="binding site" evidence="2">
    <location>
        <position position="121"/>
    </location>
    <ligand>
        <name>CoA</name>
        <dbReference type="ChEBI" id="CHEBI:57287"/>
    </ligand>
</feature>
<protein>
    <submittedName>
        <fullName evidence="6">4'-phosphopantetheinyl transferase superfamily protein</fullName>
    </submittedName>
</protein>
<evidence type="ECO:0000256" key="1">
    <source>
        <dbReference type="ARBA" id="ARBA00022679"/>
    </source>
</evidence>
<keyword evidence="7" id="KW-1185">Reference proteome</keyword>
<organism evidence="6 7">
    <name type="scientific">Streptomyces palmae</name>
    <dbReference type="NCBI Taxonomy" id="1701085"/>
    <lineage>
        <taxon>Bacteria</taxon>
        <taxon>Bacillati</taxon>
        <taxon>Actinomycetota</taxon>
        <taxon>Actinomycetes</taxon>
        <taxon>Kitasatosporales</taxon>
        <taxon>Streptomycetaceae</taxon>
        <taxon>Streptomyces</taxon>
    </lineage>
</organism>
<gene>
    <name evidence="6" type="ORF">E4099_13785</name>
</gene>
<name>A0A4Z0H760_9ACTN</name>
<evidence type="ECO:0000259" key="5">
    <source>
        <dbReference type="Pfam" id="PF17837"/>
    </source>
</evidence>
<dbReference type="InterPro" id="IPR003542">
    <property type="entry name" value="Enbac_synth_compD-like"/>
</dbReference>
<keyword evidence="3" id="KW-0479">Metal-binding</keyword>
<evidence type="ECO:0000256" key="3">
    <source>
        <dbReference type="PIRSR" id="PIRSR603542-2"/>
    </source>
</evidence>
<dbReference type="Pfam" id="PF17837">
    <property type="entry name" value="4PPT_N"/>
    <property type="match status" value="1"/>
</dbReference>
<reference evidence="6 7" key="1">
    <citation type="submission" date="2019-03" db="EMBL/GenBank/DDBJ databases">
        <authorList>
            <person name="Gonzalez-Pimentel J.L."/>
        </authorList>
    </citation>
    <scope>NUCLEOTIDE SEQUENCE [LARGE SCALE GENOMIC DNA]</scope>
    <source>
        <strain evidence="6 7">JCM 31289</strain>
    </source>
</reference>
<dbReference type="GO" id="GO:0005886">
    <property type="term" value="C:plasma membrane"/>
    <property type="evidence" value="ECO:0007669"/>
    <property type="project" value="TreeGrafter"/>
</dbReference>
<dbReference type="Proteomes" id="UP000297948">
    <property type="component" value="Unassembled WGS sequence"/>
</dbReference>
<dbReference type="EMBL" id="SRID01000105">
    <property type="protein sequence ID" value="TGB09361.1"/>
    <property type="molecule type" value="Genomic_DNA"/>
</dbReference>
<feature type="binding site" evidence="2">
    <location>
        <position position="64"/>
    </location>
    <ligand>
        <name>CoA</name>
        <dbReference type="ChEBI" id="CHEBI:57287"/>
    </ligand>
</feature>
<feature type="domain" description="4'-phosphopantetheinyl transferase" evidence="4">
    <location>
        <begin position="118"/>
        <end position="173"/>
    </location>
</feature>
<feature type="binding site" evidence="2">
    <location>
        <position position="56"/>
    </location>
    <ligand>
        <name>CoA</name>
        <dbReference type="ChEBI" id="CHEBI:57287"/>
    </ligand>
</feature>
<dbReference type="PANTHER" id="PTHR38096">
    <property type="entry name" value="ENTEROBACTIN SYNTHASE COMPONENT D"/>
    <property type="match status" value="1"/>
</dbReference>
<dbReference type="AlphaFoldDB" id="A0A4Z0H760"/>
<proteinExistence type="predicted"/>
<feature type="binding site" evidence="3">
    <location>
        <position position="123"/>
    </location>
    <ligand>
        <name>Mg(2+)</name>
        <dbReference type="ChEBI" id="CHEBI:18420"/>
    </ligand>
</feature>
<dbReference type="GO" id="GO:0000287">
    <property type="term" value="F:magnesium ion binding"/>
    <property type="evidence" value="ECO:0007669"/>
    <property type="project" value="InterPro"/>
</dbReference>
<dbReference type="Pfam" id="PF01648">
    <property type="entry name" value="ACPS"/>
    <property type="match status" value="1"/>
</dbReference>
<comment type="cofactor">
    <cofactor evidence="3">
        <name>Mg(2+)</name>
        <dbReference type="ChEBI" id="CHEBI:18420"/>
    </cofactor>
</comment>
<accession>A0A4Z0H760</accession>
<keyword evidence="1 6" id="KW-0808">Transferase</keyword>
<comment type="caution">
    <text evidence="6">The sequence shown here is derived from an EMBL/GenBank/DDBJ whole genome shotgun (WGS) entry which is preliminary data.</text>
</comment>
<evidence type="ECO:0000313" key="7">
    <source>
        <dbReference type="Proteomes" id="UP000297948"/>
    </source>
</evidence>
<dbReference type="InterPro" id="IPR041354">
    <property type="entry name" value="4PPT_N"/>
</dbReference>
<dbReference type="InterPro" id="IPR037143">
    <property type="entry name" value="4-PPantetheinyl_Trfase_dom_sf"/>
</dbReference>
<feature type="domain" description="4'-phosphopantetheinyl transferase N-terminal" evidence="5">
    <location>
        <begin position="45"/>
        <end position="110"/>
    </location>
</feature>
<sequence length="228" mass="23775">MLSAADRAGAERALRALRRHLAARGLTLGLARAGEPSALPGGPVERRLAEGMVPGRRRDFLAGRCAARRALAGAALPVAEIPYVGRRPRLPAGSVGTISHSGGLAIALAASDRHFRALGCDLELRGLPWAAAHLVLTAGEQEWARGAASPARAERLLLEVFSAKESAFKAYCALPAAGGAPTSLREITTAPAPNGYTARLRDRPGPPLRVRVERAGPGVFSWTAVPAP</sequence>
<feature type="binding site" evidence="2">
    <location>
        <position position="165"/>
    </location>
    <ligand>
        <name>CoA</name>
        <dbReference type="ChEBI" id="CHEBI:57287"/>
    </ligand>
</feature>
<dbReference type="RefSeq" id="WP_135339327.1">
    <property type="nucleotide sequence ID" value="NZ_JBHLTX010000013.1"/>
</dbReference>